<dbReference type="PANTHER" id="PTHR11328">
    <property type="entry name" value="MAJOR FACILITATOR SUPERFAMILY DOMAIN-CONTAINING PROTEIN"/>
    <property type="match status" value="1"/>
</dbReference>
<evidence type="ECO:0000259" key="6">
    <source>
        <dbReference type="PROSITE" id="PS50850"/>
    </source>
</evidence>
<comment type="caution">
    <text evidence="7">The sequence shown here is derived from an EMBL/GenBank/DDBJ whole genome shotgun (WGS) entry which is preliminary data.</text>
</comment>
<name>A0A258FFN9_9CAUL</name>
<dbReference type="InterPro" id="IPR020846">
    <property type="entry name" value="MFS_dom"/>
</dbReference>
<gene>
    <name evidence="7" type="ORF">B7Z01_14135</name>
</gene>
<evidence type="ECO:0000256" key="5">
    <source>
        <dbReference type="SAM" id="Phobius"/>
    </source>
</evidence>
<sequence>MSAHTAVMTLLVKGQSQSAGAIPIARYAASHFGKTILWATTEVYGVFSLTDLIGLSPVTAAATFVMLLVWSALCDLAVGFGLDRFKNGRLPTILMRLAGLVSAIVFAFSFVPIDAGSSSAALALFATFLFRLCFSLADVPHNTLLSQLANGQRAQLRLSVVRMLAGAAAYFALSGIAMLILAGQSGDIERFRKFISVLGLIGAVLLLTAPALRSRSVEVETPPTMGARQLFGGSVLRLLAATMIGIVGFSLALKTLPYVARYAVGDEAWLGSALFAVTLGKLLTTPVWWWLADRRGARHANVLAYLLVPLAAALTAISVGDGTVRIIGFGLLGAAIGGASMQSWALIAAAVEDNERDGQRVQATLFGAFTCASKLAVGLGGAVIAITSVTIQSEAAADQGIWLVSLIVAATGVIGALLLWSAPTYASEVVSPG</sequence>
<dbReference type="PANTHER" id="PTHR11328:SF24">
    <property type="entry name" value="MAJOR FACILITATOR SUPERFAMILY (MFS) PROFILE DOMAIN-CONTAINING PROTEIN"/>
    <property type="match status" value="1"/>
</dbReference>
<feature type="transmembrane region" description="Helical" evidence="5">
    <location>
        <begin position="194"/>
        <end position="214"/>
    </location>
</feature>
<proteinExistence type="inferred from homology"/>
<feature type="transmembrane region" description="Helical" evidence="5">
    <location>
        <begin position="119"/>
        <end position="139"/>
    </location>
</feature>
<accession>A0A258FFN9</accession>
<dbReference type="EMBL" id="NCEB01000041">
    <property type="protein sequence ID" value="OYX30623.1"/>
    <property type="molecule type" value="Genomic_DNA"/>
</dbReference>
<keyword evidence="2 5" id="KW-0812">Transmembrane</keyword>
<protein>
    <recommendedName>
        <fullName evidence="6">Major facilitator superfamily (MFS) profile domain-containing protein</fullName>
    </recommendedName>
</protein>
<dbReference type="GO" id="GO:0008643">
    <property type="term" value="P:carbohydrate transport"/>
    <property type="evidence" value="ECO:0007669"/>
    <property type="project" value="InterPro"/>
</dbReference>
<feature type="transmembrane region" description="Helical" evidence="5">
    <location>
        <begin position="401"/>
        <end position="420"/>
    </location>
</feature>
<feature type="transmembrane region" description="Helical" evidence="5">
    <location>
        <begin position="268"/>
        <end position="290"/>
    </location>
</feature>
<dbReference type="SUPFAM" id="SSF103473">
    <property type="entry name" value="MFS general substrate transporter"/>
    <property type="match status" value="1"/>
</dbReference>
<evidence type="ECO:0000256" key="2">
    <source>
        <dbReference type="ARBA" id="ARBA00022692"/>
    </source>
</evidence>
<organism evidence="7 8">
    <name type="scientific">Brevundimonas subvibrioides</name>
    <dbReference type="NCBI Taxonomy" id="74313"/>
    <lineage>
        <taxon>Bacteria</taxon>
        <taxon>Pseudomonadati</taxon>
        <taxon>Pseudomonadota</taxon>
        <taxon>Alphaproteobacteria</taxon>
        <taxon>Caulobacterales</taxon>
        <taxon>Caulobacteraceae</taxon>
        <taxon>Brevundimonas</taxon>
    </lineage>
</organism>
<feature type="transmembrane region" description="Helical" evidence="5">
    <location>
        <begin position="58"/>
        <end position="82"/>
    </location>
</feature>
<dbReference type="InterPro" id="IPR039672">
    <property type="entry name" value="MFS_2"/>
</dbReference>
<feature type="domain" description="Major facilitator superfamily (MFS) profile" evidence="6">
    <location>
        <begin position="234"/>
        <end position="433"/>
    </location>
</feature>
<evidence type="ECO:0000256" key="1">
    <source>
        <dbReference type="ARBA" id="ARBA00009617"/>
    </source>
</evidence>
<evidence type="ECO:0000313" key="8">
    <source>
        <dbReference type="Proteomes" id="UP000215595"/>
    </source>
</evidence>
<evidence type="ECO:0000256" key="3">
    <source>
        <dbReference type="ARBA" id="ARBA00022989"/>
    </source>
</evidence>
<reference evidence="7 8" key="1">
    <citation type="submission" date="2017-03" db="EMBL/GenBank/DDBJ databases">
        <title>Lifting the veil on microbial sulfur biogeochemistry in mining wastewaters.</title>
        <authorList>
            <person name="Kantor R.S."/>
            <person name="Colenbrander Nelson T."/>
            <person name="Marshall S."/>
            <person name="Bennett D."/>
            <person name="Apte S."/>
            <person name="Camacho D."/>
            <person name="Thomas B.C."/>
            <person name="Warren L.A."/>
            <person name="Banfield J.F."/>
        </authorList>
    </citation>
    <scope>NUCLEOTIDE SEQUENCE [LARGE SCALE GENOMIC DNA]</scope>
    <source>
        <strain evidence="7">32-69-9</strain>
    </source>
</reference>
<evidence type="ECO:0000313" key="7">
    <source>
        <dbReference type="EMBL" id="OYX30623.1"/>
    </source>
</evidence>
<feature type="transmembrane region" description="Helical" evidence="5">
    <location>
        <begin position="160"/>
        <end position="182"/>
    </location>
</feature>
<keyword evidence="3 5" id="KW-1133">Transmembrane helix</keyword>
<comment type="similarity">
    <text evidence="1">Belongs to the sodium:galactoside symporter (TC 2.A.2) family.</text>
</comment>
<feature type="transmembrane region" description="Helical" evidence="5">
    <location>
        <begin position="235"/>
        <end position="256"/>
    </location>
</feature>
<dbReference type="Proteomes" id="UP000215595">
    <property type="component" value="Unassembled WGS sequence"/>
</dbReference>
<feature type="transmembrane region" description="Helical" evidence="5">
    <location>
        <begin position="302"/>
        <end position="320"/>
    </location>
</feature>
<feature type="transmembrane region" description="Helical" evidence="5">
    <location>
        <begin position="94"/>
        <end position="113"/>
    </location>
</feature>
<evidence type="ECO:0000256" key="4">
    <source>
        <dbReference type="ARBA" id="ARBA00023136"/>
    </source>
</evidence>
<keyword evidence="4 5" id="KW-0472">Membrane</keyword>
<feature type="transmembrane region" description="Helical" evidence="5">
    <location>
        <begin position="326"/>
        <end position="351"/>
    </location>
</feature>
<dbReference type="Pfam" id="PF13347">
    <property type="entry name" value="MFS_2"/>
    <property type="match status" value="1"/>
</dbReference>
<dbReference type="GO" id="GO:0015293">
    <property type="term" value="F:symporter activity"/>
    <property type="evidence" value="ECO:0007669"/>
    <property type="project" value="InterPro"/>
</dbReference>
<dbReference type="Gene3D" id="1.20.1250.20">
    <property type="entry name" value="MFS general substrate transporter like domains"/>
    <property type="match status" value="1"/>
</dbReference>
<dbReference type="AlphaFoldDB" id="A0A258FFN9"/>
<feature type="transmembrane region" description="Helical" evidence="5">
    <location>
        <begin position="363"/>
        <end position="389"/>
    </location>
</feature>
<dbReference type="GO" id="GO:0005886">
    <property type="term" value="C:plasma membrane"/>
    <property type="evidence" value="ECO:0007669"/>
    <property type="project" value="TreeGrafter"/>
</dbReference>
<dbReference type="PROSITE" id="PS50850">
    <property type="entry name" value="MFS"/>
    <property type="match status" value="1"/>
</dbReference>
<dbReference type="InterPro" id="IPR036259">
    <property type="entry name" value="MFS_trans_sf"/>
</dbReference>